<dbReference type="SFLD" id="SFLDS00003">
    <property type="entry name" value="Haloacid_Dehalogenase"/>
    <property type="match status" value="1"/>
</dbReference>
<dbReference type="SFLD" id="SFLDG01135">
    <property type="entry name" value="C1.5.6:_HAD__Beta-PGM__Phospha"/>
    <property type="match status" value="1"/>
</dbReference>
<protein>
    <recommendedName>
        <fullName evidence="3">HAD family hydrolase</fullName>
    </recommendedName>
</protein>
<dbReference type="NCBIfam" id="TIGR01509">
    <property type="entry name" value="HAD-SF-IA-v3"/>
    <property type="match status" value="1"/>
</dbReference>
<dbReference type="InterPro" id="IPR006439">
    <property type="entry name" value="HAD-SF_hydro_IA"/>
</dbReference>
<dbReference type="SUPFAM" id="SSF56784">
    <property type="entry name" value="HAD-like"/>
    <property type="match status" value="1"/>
</dbReference>
<reference evidence="1 2" key="1">
    <citation type="journal article" date="2016" name="Nat. Commun.">
        <title>Thousands of microbial genomes shed light on interconnected biogeochemical processes in an aquifer system.</title>
        <authorList>
            <person name="Anantharaman K."/>
            <person name="Brown C.T."/>
            <person name="Hug L.A."/>
            <person name="Sharon I."/>
            <person name="Castelle C.J."/>
            <person name="Probst A.J."/>
            <person name="Thomas B.C."/>
            <person name="Singh A."/>
            <person name="Wilkins M.J."/>
            <person name="Karaoz U."/>
            <person name="Brodie E.L."/>
            <person name="Williams K.H."/>
            <person name="Hubbard S.S."/>
            <person name="Banfield J.F."/>
        </authorList>
    </citation>
    <scope>NUCLEOTIDE SEQUENCE [LARGE SCALE GENOMIC DNA]</scope>
</reference>
<gene>
    <name evidence="1" type="ORF">A3B45_03900</name>
</gene>
<proteinExistence type="predicted"/>
<sequence>MNKIEAIIFDMEGVVVDTEPLWDEVAKIFLSRRNFIYDRATLKPLMMGRTMEEGIKIWQEHYDFKGDIKQQAEERRQIVRKVFASGSSFVDGFIDFFNSIKDNYKTAIATSSEREFLKLFNERLNLNGLFGNHIYSIADIGHISKPNPDIYLQAAKNLGVPPTLCVGIEDAPNGIEALRRAGMKSVAITTSTTKENLSSADLIVDSFSEIDLTRL</sequence>
<dbReference type="NCBIfam" id="TIGR01549">
    <property type="entry name" value="HAD-SF-IA-v1"/>
    <property type="match status" value="1"/>
</dbReference>
<name>A0A1F5KUA6_9BACT</name>
<dbReference type="Gene3D" id="1.10.150.240">
    <property type="entry name" value="Putative phosphatase, domain 2"/>
    <property type="match status" value="1"/>
</dbReference>
<dbReference type="SFLD" id="SFLDG01129">
    <property type="entry name" value="C1.5:_HAD__Beta-PGM__Phosphata"/>
    <property type="match status" value="1"/>
</dbReference>
<dbReference type="AlphaFoldDB" id="A0A1F5KUA6"/>
<accession>A0A1F5KUA6</accession>
<evidence type="ECO:0008006" key="3">
    <source>
        <dbReference type="Google" id="ProtNLM"/>
    </source>
</evidence>
<dbReference type="PANTHER" id="PTHR18901">
    <property type="entry name" value="2-DEOXYGLUCOSE-6-PHOSPHATE PHOSPHATASE 2"/>
    <property type="match status" value="1"/>
</dbReference>
<evidence type="ECO:0000313" key="1">
    <source>
        <dbReference type="EMBL" id="OGE44390.1"/>
    </source>
</evidence>
<dbReference type="Gene3D" id="3.40.50.1000">
    <property type="entry name" value="HAD superfamily/HAD-like"/>
    <property type="match status" value="1"/>
</dbReference>
<dbReference type="GO" id="GO:0016791">
    <property type="term" value="F:phosphatase activity"/>
    <property type="evidence" value="ECO:0007669"/>
    <property type="project" value="TreeGrafter"/>
</dbReference>
<evidence type="ECO:0000313" key="2">
    <source>
        <dbReference type="Proteomes" id="UP000178565"/>
    </source>
</evidence>
<dbReference type="PANTHER" id="PTHR18901:SF38">
    <property type="entry name" value="PSEUDOURIDINE-5'-PHOSPHATASE"/>
    <property type="match status" value="1"/>
</dbReference>
<dbReference type="InterPro" id="IPR036412">
    <property type="entry name" value="HAD-like_sf"/>
</dbReference>
<dbReference type="InterPro" id="IPR023198">
    <property type="entry name" value="PGP-like_dom2"/>
</dbReference>
<dbReference type="InterPro" id="IPR023214">
    <property type="entry name" value="HAD_sf"/>
</dbReference>
<dbReference type="EMBL" id="MFDM01000003">
    <property type="protein sequence ID" value="OGE44390.1"/>
    <property type="molecule type" value="Genomic_DNA"/>
</dbReference>
<comment type="caution">
    <text evidence="1">The sequence shown here is derived from an EMBL/GenBank/DDBJ whole genome shotgun (WGS) entry which is preliminary data.</text>
</comment>
<dbReference type="STRING" id="1797785.A3B45_03900"/>
<dbReference type="Proteomes" id="UP000178565">
    <property type="component" value="Unassembled WGS sequence"/>
</dbReference>
<organism evidence="1 2">
    <name type="scientific">Candidatus Daviesbacteria bacterium RIFCSPLOWO2_01_FULL_39_12</name>
    <dbReference type="NCBI Taxonomy" id="1797785"/>
    <lineage>
        <taxon>Bacteria</taxon>
        <taxon>Candidatus Daviesiibacteriota</taxon>
    </lineage>
</organism>
<dbReference type="Pfam" id="PF00702">
    <property type="entry name" value="Hydrolase"/>
    <property type="match status" value="1"/>
</dbReference>